<dbReference type="RefSeq" id="WP_269124828.1">
    <property type="nucleotide sequence ID" value="NZ_JAPUBN010000013.1"/>
</dbReference>
<accession>A0ABT4JTK6</accession>
<dbReference type="Pfam" id="PF18166">
    <property type="entry name" value="pP_pnuc_2"/>
    <property type="match status" value="1"/>
</dbReference>
<keyword evidence="3" id="KW-1185">Reference proteome</keyword>
<evidence type="ECO:0000259" key="1">
    <source>
        <dbReference type="Pfam" id="PF18166"/>
    </source>
</evidence>
<organism evidence="2 3">
    <name type="scientific">Marinomonas phaeophyticola</name>
    <dbReference type="NCBI Taxonomy" id="3004091"/>
    <lineage>
        <taxon>Bacteria</taxon>
        <taxon>Pseudomonadati</taxon>
        <taxon>Pseudomonadota</taxon>
        <taxon>Gammaproteobacteria</taxon>
        <taxon>Oceanospirillales</taxon>
        <taxon>Oceanospirillaceae</taxon>
        <taxon>Marinomonas</taxon>
    </lineage>
</organism>
<reference evidence="2" key="1">
    <citation type="submission" date="2022-12" db="EMBL/GenBank/DDBJ databases">
        <title>Marinomonas 15G1-11 sp. nov, isolated from marine algae.</title>
        <authorList>
            <person name="Butt M."/>
            <person name="Choi D.G."/>
            <person name="Kim J.M."/>
            <person name="Lee J.K."/>
            <person name="Baek J.H."/>
            <person name="Jeon C.O."/>
        </authorList>
    </citation>
    <scope>NUCLEOTIDE SEQUENCE</scope>
    <source>
        <strain evidence="2">15G1-11</strain>
    </source>
</reference>
<proteinExistence type="predicted"/>
<dbReference type="Proteomes" id="UP001149719">
    <property type="component" value="Unassembled WGS sequence"/>
</dbReference>
<name>A0ABT4JTK6_9GAMM</name>
<protein>
    <recommendedName>
        <fullName evidence="1">Predicted pPIWI-associating nuclease group 2 domain-containing protein</fullName>
    </recommendedName>
</protein>
<evidence type="ECO:0000313" key="2">
    <source>
        <dbReference type="EMBL" id="MCZ2721719.1"/>
    </source>
</evidence>
<dbReference type="EMBL" id="JAPUBN010000013">
    <property type="protein sequence ID" value="MCZ2721719.1"/>
    <property type="molecule type" value="Genomic_DNA"/>
</dbReference>
<feature type="domain" description="Predicted pPIWI-associating nuclease group 2" evidence="1">
    <location>
        <begin position="2"/>
        <end position="66"/>
    </location>
</feature>
<comment type="caution">
    <text evidence="2">The sequence shown here is derived from an EMBL/GenBank/DDBJ whole genome shotgun (WGS) entry which is preliminary data.</text>
</comment>
<evidence type="ECO:0000313" key="3">
    <source>
        <dbReference type="Proteomes" id="UP001149719"/>
    </source>
</evidence>
<dbReference type="InterPro" id="IPR041584">
    <property type="entry name" value="Put_pPIWI_pnuc_2"/>
</dbReference>
<sequence length="77" mass="8800">MIEDTRNELHCELASHIDSELMSTFISNSMPDIDILSHQSYVEHSEVTDYELTDIDNLEVIFKGEGGRCCSCFSKLR</sequence>
<gene>
    <name evidence="2" type="ORF">O1D97_08655</name>
</gene>